<proteinExistence type="predicted"/>
<keyword evidence="2" id="KW-0131">Cell cycle</keyword>
<evidence type="ECO:0000256" key="2">
    <source>
        <dbReference type="ARBA" id="ARBA00023306"/>
    </source>
</evidence>
<organism evidence="4">
    <name type="scientific">Glycine soja</name>
    <name type="common">Wild soybean</name>
    <dbReference type="NCBI Taxonomy" id="3848"/>
    <lineage>
        <taxon>Eukaryota</taxon>
        <taxon>Viridiplantae</taxon>
        <taxon>Streptophyta</taxon>
        <taxon>Embryophyta</taxon>
        <taxon>Tracheophyta</taxon>
        <taxon>Spermatophyta</taxon>
        <taxon>Magnoliopsida</taxon>
        <taxon>eudicotyledons</taxon>
        <taxon>Gunneridae</taxon>
        <taxon>Pentapetalae</taxon>
        <taxon>rosids</taxon>
        <taxon>fabids</taxon>
        <taxon>Fabales</taxon>
        <taxon>Fabaceae</taxon>
        <taxon>Papilionoideae</taxon>
        <taxon>50 kb inversion clade</taxon>
        <taxon>NPAAA clade</taxon>
        <taxon>indigoferoid/millettioid clade</taxon>
        <taxon>Phaseoleae</taxon>
        <taxon>Glycine</taxon>
        <taxon>Glycine subgen. Soja</taxon>
    </lineage>
</organism>
<dbReference type="Proteomes" id="UP000053555">
    <property type="component" value="Unassembled WGS sequence"/>
</dbReference>
<protein>
    <recommendedName>
        <fullName evidence="5">Cyclin-dependent protein kinase inhibitor SMR13</fullName>
    </recommendedName>
</protein>
<feature type="region of interest" description="Disordered" evidence="3">
    <location>
        <begin position="1"/>
        <end position="46"/>
    </location>
</feature>
<dbReference type="EMBL" id="KN667906">
    <property type="protein sequence ID" value="KHN05965.1"/>
    <property type="molecule type" value="Genomic_DNA"/>
</dbReference>
<accession>A0A0B2P9A7</accession>
<name>A0A0B2P9A7_GLYSO</name>
<keyword evidence="1" id="KW-0649">Protein kinase inhibitor</keyword>
<gene>
    <name evidence="4" type="ORF">glysoja_032353</name>
</gene>
<sequence>MAPVSTRTRMKCKKLEGKKQQKKKSSMVYDATTPTSSATKEIKGEDLNEEDICSSVCSTPKGKRFRIPEVLTCPPAPKKRRVTSCSSSKNKRSPIAFFASPDIELFFFSAIKSSVPASSFTPSGV</sequence>
<evidence type="ECO:0008006" key="5">
    <source>
        <dbReference type="Google" id="ProtNLM"/>
    </source>
</evidence>
<dbReference type="GO" id="GO:0004860">
    <property type="term" value="F:protein kinase inhibitor activity"/>
    <property type="evidence" value="ECO:0007669"/>
    <property type="project" value="UniProtKB-KW"/>
</dbReference>
<evidence type="ECO:0000313" key="4">
    <source>
        <dbReference type="EMBL" id="KHN05965.1"/>
    </source>
</evidence>
<dbReference type="GO" id="GO:0005634">
    <property type="term" value="C:nucleus"/>
    <property type="evidence" value="ECO:0007669"/>
    <property type="project" value="TreeGrafter"/>
</dbReference>
<dbReference type="PANTHER" id="PTHR33142:SF28">
    <property type="entry name" value="CYCLIN-DEPENDENT PROTEIN KINASE INHIBITOR SMR13"/>
    <property type="match status" value="1"/>
</dbReference>
<dbReference type="GO" id="GO:0032875">
    <property type="term" value="P:regulation of DNA endoreduplication"/>
    <property type="evidence" value="ECO:0007669"/>
    <property type="project" value="InterPro"/>
</dbReference>
<evidence type="ECO:0000256" key="3">
    <source>
        <dbReference type="SAM" id="MobiDB-lite"/>
    </source>
</evidence>
<dbReference type="InterPro" id="IPR040389">
    <property type="entry name" value="SMR"/>
</dbReference>
<reference evidence="4" key="1">
    <citation type="submission" date="2014-07" db="EMBL/GenBank/DDBJ databases">
        <title>Identification of a novel salt tolerance gene in wild soybean by whole-genome sequencing.</title>
        <authorList>
            <person name="Lam H.-M."/>
            <person name="Qi X."/>
            <person name="Li M.-W."/>
            <person name="Liu X."/>
            <person name="Xie M."/>
            <person name="Ni M."/>
            <person name="Xu X."/>
        </authorList>
    </citation>
    <scope>NUCLEOTIDE SEQUENCE [LARGE SCALE GENOMIC DNA]</scope>
    <source>
        <tissue evidence="4">Root</tissue>
    </source>
</reference>
<dbReference type="AlphaFoldDB" id="A0A0B2P9A7"/>
<evidence type="ECO:0000256" key="1">
    <source>
        <dbReference type="ARBA" id="ARBA00023013"/>
    </source>
</evidence>
<dbReference type="PANTHER" id="PTHR33142">
    <property type="entry name" value="CYCLIN-DEPENDENT PROTEIN KINASE INHIBITOR SMR13"/>
    <property type="match status" value="1"/>
</dbReference>